<dbReference type="EMBL" id="CAKAEH010001754">
    <property type="protein sequence ID" value="CAG9539151.1"/>
    <property type="molecule type" value="Genomic_DNA"/>
</dbReference>
<evidence type="ECO:0000313" key="13">
    <source>
        <dbReference type="Proteomes" id="UP000746747"/>
    </source>
</evidence>
<keyword evidence="9" id="KW-0539">Nucleus</keyword>
<evidence type="ECO:0000256" key="8">
    <source>
        <dbReference type="ARBA" id="ARBA00023163"/>
    </source>
</evidence>
<dbReference type="GO" id="GO:0005634">
    <property type="term" value="C:nucleus"/>
    <property type="evidence" value="ECO:0007669"/>
    <property type="project" value="UniProtKB-SubCell"/>
</dbReference>
<dbReference type="InterPro" id="IPR013087">
    <property type="entry name" value="Znf_C2H2_type"/>
</dbReference>
<feature type="domain" description="C2H2-type" evidence="11">
    <location>
        <begin position="118"/>
        <end position="145"/>
    </location>
</feature>
<dbReference type="GO" id="GO:0001228">
    <property type="term" value="F:DNA-binding transcription activator activity, RNA polymerase II-specific"/>
    <property type="evidence" value="ECO:0007669"/>
    <property type="project" value="TreeGrafter"/>
</dbReference>
<keyword evidence="8" id="KW-0804">Transcription</keyword>
<feature type="domain" description="C2H2-type" evidence="11">
    <location>
        <begin position="14"/>
        <end position="41"/>
    </location>
</feature>
<keyword evidence="7" id="KW-0238">DNA-binding</keyword>
<dbReference type="AlphaFoldDB" id="A0A8J2MC71"/>
<keyword evidence="13" id="KW-1185">Reference proteome</keyword>
<feature type="domain" description="C2H2-type" evidence="11">
    <location>
        <begin position="63"/>
        <end position="90"/>
    </location>
</feature>
<dbReference type="Proteomes" id="UP000746747">
    <property type="component" value="Unassembled WGS sequence"/>
</dbReference>
<dbReference type="PROSITE" id="PS50157">
    <property type="entry name" value="ZINC_FINGER_C2H2_2"/>
    <property type="match status" value="4"/>
</dbReference>
<evidence type="ECO:0000259" key="11">
    <source>
        <dbReference type="PROSITE" id="PS50157"/>
    </source>
</evidence>
<dbReference type="PANTHER" id="PTHR24393:SF34">
    <property type="entry name" value="PR_SET DOMAIN 13"/>
    <property type="match status" value="1"/>
</dbReference>
<proteinExistence type="predicted"/>
<comment type="subcellular location">
    <subcellularLocation>
        <location evidence="1">Nucleus</location>
    </subcellularLocation>
</comment>
<evidence type="ECO:0000256" key="9">
    <source>
        <dbReference type="ARBA" id="ARBA00023242"/>
    </source>
</evidence>
<sequence>MKAHELTHNNIRPFKCEQCGKNFTRNHSLKKHVNIHKCSSEKLYSTSSNLNRNKSTHDEVRRFKCEICDKAFKGRHCLMRHMKTHTDEKTEKCNLCDKAFKHRSALQRHKLTHENALFECKQCGKNFTRIHNLKKHMNTHKSSSEKLYSTVSSLINSIAEDIIDTEILIMEILEFTGI</sequence>
<keyword evidence="6" id="KW-0805">Transcription regulation</keyword>
<evidence type="ECO:0000256" key="5">
    <source>
        <dbReference type="ARBA" id="ARBA00022833"/>
    </source>
</evidence>
<evidence type="ECO:0000256" key="7">
    <source>
        <dbReference type="ARBA" id="ARBA00023125"/>
    </source>
</evidence>
<evidence type="ECO:0000313" key="12">
    <source>
        <dbReference type="EMBL" id="CAG9539151.1"/>
    </source>
</evidence>
<keyword evidence="2" id="KW-0479">Metal-binding</keyword>
<dbReference type="Gene3D" id="3.30.160.60">
    <property type="entry name" value="Classic Zinc Finger"/>
    <property type="match status" value="4"/>
</dbReference>
<comment type="caution">
    <text evidence="12">The sequence shown here is derived from an EMBL/GenBank/DDBJ whole genome shotgun (WGS) entry which is preliminary data.</text>
</comment>
<dbReference type="Pfam" id="PF00096">
    <property type="entry name" value="zf-C2H2"/>
    <property type="match status" value="4"/>
</dbReference>
<reference evidence="12" key="1">
    <citation type="submission" date="2021-09" db="EMBL/GenBank/DDBJ databases">
        <authorList>
            <consortium name="Pathogen Informatics"/>
        </authorList>
    </citation>
    <scope>NUCLEOTIDE SEQUENCE</scope>
</reference>
<organism evidence="12 13">
    <name type="scientific">Cercopithifilaria johnstoni</name>
    <dbReference type="NCBI Taxonomy" id="2874296"/>
    <lineage>
        <taxon>Eukaryota</taxon>
        <taxon>Metazoa</taxon>
        <taxon>Ecdysozoa</taxon>
        <taxon>Nematoda</taxon>
        <taxon>Chromadorea</taxon>
        <taxon>Rhabditida</taxon>
        <taxon>Spirurina</taxon>
        <taxon>Spiruromorpha</taxon>
        <taxon>Filarioidea</taxon>
        <taxon>Onchocercidae</taxon>
        <taxon>Cercopithifilaria</taxon>
    </lineage>
</organism>
<evidence type="ECO:0000256" key="1">
    <source>
        <dbReference type="ARBA" id="ARBA00004123"/>
    </source>
</evidence>
<evidence type="ECO:0000256" key="6">
    <source>
        <dbReference type="ARBA" id="ARBA00023015"/>
    </source>
</evidence>
<dbReference type="FunFam" id="3.30.160.60:FF:001228">
    <property type="entry name" value="Zinc finger protein 236"/>
    <property type="match status" value="1"/>
</dbReference>
<protein>
    <recommendedName>
        <fullName evidence="11">C2H2-type domain-containing protein</fullName>
    </recommendedName>
</protein>
<evidence type="ECO:0000256" key="10">
    <source>
        <dbReference type="PROSITE-ProRule" id="PRU00042"/>
    </source>
</evidence>
<evidence type="ECO:0000256" key="2">
    <source>
        <dbReference type="ARBA" id="ARBA00022723"/>
    </source>
</evidence>
<dbReference type="SUPFAM" id="SSF57667">
    <property type="entry name" value="beta-beta-alpha zinc fingers"/>
    <property type="match status" value="3"/>
</dbReference>
<name>A0A8J2MC71_9BILA</name>
<dbReference type="FunFam" id="3.30.160.60:FF:000110">
    <property type="entry name" value="Zinc finger protein-like"/>
    <property type="match status" value="1"/>
</dbReference>
<dbReference type="FunFam" id="3.30.160.60:FF:000100">
    <property type="entry name" value="Zinc finger 45-like"/>
    <property type="match status" value="1"/>
</dbReference>
<dbReference type="PROSITE" id="PS00028">
    <property type="entry name" value="ZINC_FINGER_C2H2_1"/>
    <property type="match status" value="4"/>
</dbReference>
<dbReference type="PANTHER" id="PTHR24393">
    <property type="entry name" value="ZINC FINGER PROTEIN"/>
    <property type="match status" value="1"/>
</dbReference>
<dbReference type="InterPro" id="IPR036236">
    <property type="entry name" value="Znf_C2H2_sf"/>
</dbReference>
<dbReference type="OrthoDB" id="6020621at2759"/>
<gene>
    <name evidence="12" type="ORF">CJOHNSTONI_LOCUS8777</name>
</gene>
<dbReference type="FunFam" id="3.30.160.60:FF:000202">
    <property type="entry name" value="Zinc finger protein 574"/>
    <property type="match status" value="1"/>
</dbReference>
<keyword evidence="5" id="KW-0862">Zinc</keyword>
<feature type="domain" description="C2H2-type" evidence="11">
    <location>
        <begin position="91"/>
        <end position="113"/>
    </location>
</feature>
<dbReference type="SMART" id="SM00355">
    <property type="entry name" value="ZnF_C2H2"/>
    <property type="match status" value="4"/>
</dbReference>
<accession>A0A8J2MC71</accession>
<keyword evidence="4 10" id="KW-0863">Zinc-finger</keyword>
<evidence type="ECO:0000256" key="3">
    <source>
        <dbReference type="ARBA" id="ARBA00022737"/>
    </source>
</evidence>
<dbReference type="GO" id="GO:0008270">
    <property type="term" value="F:zinc ion binding"/>
    <property type="evidence" value="ECO:0007669"/>
    <property type="project" value="UniProtKB-KW"/>
</dbReference>
<keyword evidence="3" id="KW-0677">Repeat</keyword>
<dbReference type="GO" id="GO:0000978">
    <property type="term" value="F:RNA polymerase II cis-regulatory region sequence-specific DNA binding"/>
    <property type="evidence" value="ECO:0007669"/>
    <property type="project" value="TreeGrafter"/>
</dbReference>
<evidence type="ECO:0000256" key="4">
    <source>
        <dbReference type="ARBA" id="ARBA00022771"/>
    </source>
</evidence>
<dbReference type="GO" id="GO:0032502">
    <property type="term" value="P:developmental process"/>
    <property type="evidence" value="ECO:0007669"/>
    <property type="project" value="UniProtKB-ARBA"/>
</dbReference>